<keyword evidence="1" id="KW-0812">Transmembrane</keyword>
<dbReference type="Proteomes" id="UP000322899">
    <property type="component" value="Unassembled WGS sequence"/>
</dbReference>
<dbReference type="EMBL" id="VLTN01000059">
    <property type="protein sequence ID" value="KAA0147954.1"/>
    <property type="molecule type" value="Genomic_DNA"/>
</dbReference>
<dbReference type="Proteomes" id="UP000323011">
    <property type="component" value="Unassembled WGS sequence"/>
</dbReference>
<dbReference type="AlphaFoldDB" id="A0A5A8C7I2"/>
<dbReference type="Proteomes" id="UP000324907">
    <property type="component" value="Unassembled WGS sequence"/>
</dbReference>
<evidence type="ECO:0000256" key="2">
    <source>
        <dbReference type="SAM" id="SignalP"/>
    </source>
</evidence>
<evidence type="ECO:0000313" key="3">
    <source>
        <dbReference type="EMBL" id="KAA0147954.1"/>
    </source>
</evidence>
<evidence type="ECO:0000313" key="7">
    <source>
        <dbReference type="Proteomes" id="UP000322899"/>
    </source>
</evidence>
<feature type="chain" id="PRO_5036136742" description="EGF-like domain-containing protein" evidence="2">
    <location>
        <begin position="18"/>
        <end position="343"/>
    </location>
</feature>
<evidence type="ECO:0008006" key="11">
    <source>
        <dbReference type="Google" id="ProtNLM"/>
    </source>
</evidence>
<reference evidence="7 8" key="1">
    <citation type="submission" date="2019-07" db="EMBL/GenBank/DDBJ databases">
        <title>Genomes of Cafeteria roenbergensis.</title>
        <authorList>
            <person name="Fischer M.G."/>
            <person name="Hackl T."/>
            <person name="Roman M."/>
        </authorList>
    </citation>
    <scope>NUCLEOTIDE SEQUENCE [LARGE SCALE GENOMIC DNA]</scope>
    <source>
        <strain evidence="3 8">BVI</strain>
        <strain evidence="5 10">Cflag</strain>
        <strain evidence="6 7">E4-10P</strain>
        <strain evidence="4 9">RCC970-E3</strain>
    </source>
</reference>
<gene>
    <name evidence="6" type="ORF">FNF27_06111</name>
    <name evidence="4" type="ORF">FNF28_07495</name>
    <name evidence="3" type="ORF">FNF29_07043</name>
    <name evidence="5" type="ORF">FNF31_05502</name>
</gene>
<evidence type="ECO:0000313" key="5">
    <source>
        <dbReference type="EMBL" id="KAA0158171.1"/>
    </source>
</evidence>
<sequence length="343" mass="36509">MRTAAIALAALVAVANASMSTISTYGGCKWTWHDPTLLGSQQPSATFDVSALTVPYSNAYAYRAHDPHNEQENQDRYEYTYNVCGDVPSSAIPDQNNCPAGRTAAYRTMLAPSDDDAITDDTPHLEEGVDGLGASDACKPLTPAIGGRYAKQSVAYAALHDSDRPAHGFTIAYPAYSPNLKCKTPPSDPNKTANLLQFRHVFICEDFPTPTAQQTNGEYNRTLVLSEDDAQGCFIDVYMFGHAGCPQECPVVNGKLCGGNGICDYDENIHQARCFCNDDFIESDCQTPLDPSPTGGIVGAVFGGLIIGAAIVGAFWYFRMRNAGPAGAAGGAPADGYYEAAEG</sequence>
<keyword evidence="8" id="KW-1185">Reference proteome</keyword>
<dbReference type="EMBL" id="VLTM01000070">
    <property type="protein sequence ID" value="KAA0158171.1"/>
    <property type="molecule type" value="Genomic_DNA"/>
</dbReference>
<keyword evidence="2" id="KW-0732">Signal</keyword>
<keyword evidence="1" id="KW-0472">Membrane</keyword>
<dbReference type="OrthoDB" id="195884at2759"/>
<organism evidence="4 9">
    <name type="scientific">Cafeteria roenbergensis</name>
    <name type="common">Marine flagellate</name>
    <dbReference type="NCBI Taxonomy" id="33653"/>
    <lineage>
        <taxon>Eukaryota</taxon>
        <taxon>Sar</taxon>
        <taxon>Stramenopiles</taxon>
        <taxon>Bigyra</taxon>
        <taxon>Opalozoa</taxon>
        <taxon>Bicosoecida</taxon>
        <taxon>Cafeteriaceae</taxon>
        <taxon>Cafeteria</taxon>
    </lineage>
</organism>
<dbReference type="Proteomes" id="UP000325113">
    <property type="component" value="Unassembled WGS sequence"/>
</dbReference>
<evidence type="ECO:0000313" key="6">
    <source>
        <dbReference type="EMBL" id="KAA0172312.1"/>
    </source>
</evidence>
<keyword evidence="1" id="KW-1133">Transmembrane helix</keyword>
<protein>
    <recommendedName>
        <fullName evidence="11">EGF-like domain-containing protein</fullName>
    </recommendedName>
</protein>
<evidence type="ECO:0000313" key="4">
    <source>
        <dbReference type="EMBL" id="KAA0148060.1"/>
    </source>
</evidence>
<dbReference type="EMBL" id="VLTO01000049">
    <property type="protein sequence ID" value="KAA0172312.1"/>
    <property type="molecule type" value="Genomic_DNA"/>
</dbReference>
<evidence type="ECO:0000313" key="9">
    <source>
        <dbReference type="Proteomes" id="UP000324907"/>
    </source>
</evidence>
<evidence type="ECO:0000256" key="1">
    <source>
        <dbReference type="SAM" id="Phobius"/>
    </source>
</evidence>
<comment type="caution">
    <text evidence="4">The sequence shown here is derived from an EMBL/GenBank/DDBJ whole genome shotgun (WGS) entry which is preliminary data.</text>
</comment>
<name>A0A5A8C7I2_CAFRO</name>
<evidence type="ECO:0000313" key="8">
    <source>
        <dbReference type="Proteomes" id="UP000323011"/>
    </source>
</evidence>
<proteinExistence type="predicted"/>
<dbReference type="EMBL" id="VLTL01000271">
    <property type="protein sequence ID" value="KAA0148060.1"/>
    <property type="molecule type" value="Genomic_DNA"/>
</dbReference>
<feature type="transmembrane region" description="Helical" evidence="1">
    <location>
        <begin position="295"/>
        <end position="318"/>
    </location>
</feature>
<accession>A0A5A8C7I2</accession>
<feature type="signal peptide" evidence="2">
    <location>
        <begin position="1"/>
        <end position="17"/>
    </location>
</feature>
<evidence type="ECO:0000313" key="10">
    <source>
        <dbReference type="Proteomes" id="UP000325113"/>
    </source>
</evidence>